<keyword evidence="3" id="KW-1185">Reference proteome</keyword>
<protein>
    <recommendedName>
        <fullName evidence="4">DUF4142 domain-containing protein</fullName>
    </recommendedName>
</protein>
<dbReference type="Proteomes" id="UP001631949">
    <property type="component" value="Unassembled WGS sequence"/>
</dbReference>
<gene>
    <name evidence="2" type="ORF">ACKQTC_07910</name>
</gene>
<organism evidence="2 3">
    <name type="scientific">Peptococcus simiae</name>
    <dbReference type="NCBI Taxonomy" id="1643805"/>
    <lineage>
        <taxon>Bacteria</taxon>
        <taxon>Bacillati</taxon>
        <taxon>Bacillota</taxon>
        <taxon>Clostridia</taxon>
        <taxon>Eubacteriales</taxon>
        <taxon>Peptococcaceae</taxon>
        <taxon>Peptococcus</taxon>
    </lineage>
</organism>
<dbReference type="PROSITE" id="PS51257">
    <property type="entry name" value="PROKAR_LIPOPROTEIN"/>
    <property type="match status" value="1"/>
</dbReference>
<evidence type="ECO:0008006" key="4">
    <source>
        <dbReference type="Google" id="ProtNLM"/>
    </source>
</evidence>
<dbReference type="EMBL" id="JBJUVG010000013">
    <property type="protein sequence ID" value="MFM9414291.1"/>
    <property type="molecule type" value="Genomic_DNA"/>
</dbReference>
<name>A0ABW9H0B1_9FIRM</name>
<keyword evidence="1" id="KW-0732">Signal</keyword>
<feature type="chain" id="PRO_5046560376" description="DUF4142 domain-containing protein" evidence="1">
    <location>
        <begin position="22"/>
        <end position="194"/>
    </location>
</feature>
<evidence type="ECO:0000256" key="1">
    <source>
        <dbReference type="SAM" id="SignalP"/>
    </source>
</evidence>
<comment type="caution">
    <text evidence="2">The sequence shown here is derived from an EMBL/GenBank/DDBJ whole genome shotgun (WGS) entry which is preliminary data.</text>
</comment>
<evidence type="ECO:0000313" key="3">
    <source>
        <dbReference type="Proteomes" id="UP001631949"/>
    </source>
</evidence>
<reference evidence="2 3" key="1">
    <citation type="journal article" date="2016" name="Int. J. Syst. Evol. Microbiol.">
        <title>Peptococcus simiae sp. nov., isolated from rhesus macaque faeces and emended description of the genus Peptococcus.</title>
        <authorList>
            <person name="Shkoporov A.N."/>
            <person name="Efimov B.A."/>
            <person name="Kondova I."/>
            <person name="Ouwerling B."/>
            <person name="Chaplin A.V."/>
            <person name="Shcherbakova V.A."/>
            <person name="Langermans J.A.M."/>
        </authorList>
    </citation>
    <scope>NUCLEOTIDE SEQUENCE [LARGE SCALE GENOMIC DNA]</scope>
    <source>
        <strain evidence="2 3">M108</strain>
    </source>
</reference>
<evidence type="ECO:0000313" key="2">
    <source>
        <dbReference type="EMBL" id="MFM9414291.1"/>
    </source>
</evidence>
<feature type="signal peptide" evidence="1">
    <location>
        <begin position="1"/>
        <end position="21"/>
    </location>
</feature>
<accession>A0ABW9H0B1</accession>
<sequence length="194" mass="20817">MKKYPLLAMTLLVALVASACATDTGASGSAASSAEPASSPAISQEMKDKALVETMPEQFAVYRQVLEGLKDIQTQAQAGTLDKEAALNRIKASHGINTFVKPIAGNDPKAVEFPSLTKDQQEVFTPFYEKMVNSAKDLMALAQDTQSALEEEKGDWPALISRSDQLLAQAKADEEALRDAYAQSGLEPLPTNDQ</sequence>
<proteinExistence type="predicted"/>
<dbReference type="RefSeq" id="WP_408977906.1">
    <property type="nucleotide sequence ID" value="NZ_JBJUVG010000013.1"/>
</dbReference>